<name>A0A1D1Y671_9ARAE</name>
<dbReference type="PANTHER" id="PTHR36333:SF1">
    <property type="entry name" value="DIMETHYLALLYL, ADENOSINE TRNA METHYLTHIOTRANSFERASE"/>
    <property type="match status" value="1"/>
</dbReference>
<proteinExistence type="predicted"/>
<protein>
    <submittedName>
        <fullName evidence="2">Malate dehydrogenase</fullName>
    </submittedName>
</protein>
<reference evidence="2" key="1">
    <citation type="submission" date="2015-07" db="EMBL/GenBank/DDBJ databases">
        <title>Transcriptome Assembly of Anthurium amnicola.</title>
        <authorList>
            <person name="Suzuki J."/>
        </authorList>
    </citation>
    <scope>NUCLEOTIDE SEQUENCE</scope>
</reference>
<feature type="compositionally biased region" description="Low complexity" evidence="1">
    <location>
        <begin position="13"/>
        <end position="35"/>
    </location>
</feature>
<evidence type="ECO:0000313" key="3">
    <source>
        <dbReference type="EMBL" id="JAT59717.1"/>
    </source>
</evidence>
<evidence type="ECO:0000313" key="2">
    <source>
        <dbReference type="EMBL" id="JAT50130.1"/>
    </source>
</evidence>
<dbReference type="AlphaFoldDB" id="A0A1D1Y671"/>
<dbReference type="PANTHER" id="PTHR36333">
    <property type="entry name" value="DIMETHYLALLYL, ADENOSINE TRNA METHYLTHIOTRANSFERASE"/>
    <property type="match status" value="1"/>
</dbReference>
<sequence>MALSISGGGVSGSGSPASGTSAWGRRGAAPAGVAPSSSWRSRAIRCIGWDPEGVLGPPRGGHIARLELKRRLEKDAGAREAFDRQLREEKERRRALRQSRVVPETVAGLVEYFLDTEARELEFEISRLRPRLNKELFDHLQLELAQLRFAVSRTKEMEDRLIELEAMQKVLLEGTEAYDKMQDDLVLAKERLTKILQSKDKKATLLEMVERNELSRSVLALLDENIASAIKNDQKEAAAFMENIRTTMLKYMTV</sequence>
<dbReference type="EMBL" id="GDJX01008219">
    <property type="protein sequence ID" value="JAT59717.1"/>
    <property type="molecule type" value="Transcribed_RNA"/>
</dbReference>
<evidence type="ECO:0000256" key="1">
    <source>
        <dbReference type="SAM" id="MobiDB-lite"/>
    </source>
</evidence>
<organism evidence="2">
    <name type="scientific">Anthurium amnicola</name>
    <dbReference type="NCBI Taxonomy" id="1678845"/>
    <lineage>
        <taxon>Eukaryota</taxon>
        <taxon>Viridiplantae</taxon>
        <taxon>Streptophyta</taxon>
        <taxon>Embryophyta</taxon>
        <taxon>Tracheophyta</taxon>
        <taxon>Spermatophyta</taxon>
        <taxon>Magnoliopsida</taxon>
        <taxon>Liliopsida</taxon>
        <taxon>Araceae</taxon>
        <taxon>Pothoideae</taxon>
        <taxon>Potheae</taxon>
        <taxon>Anthurium</taxon>
    </lineage>
</organism>
<dbReference type="EMBL" id="GDJX01017806">
    <property type="protein sequence ID" value="JAT50130.1"/>
    <property type="molecule type" value="Transcribed_RNA"/>
</dbReference>
<gene>
    <name evidence="2" type="primary">mdh_5</name>
    <name evidence="3" type="synonym">mdh_1</name>
    <name evidence="3" type="ORF">g.69819</name>
    <name evidence="2" type="ORF">g.69823</name>
</gene>
<feature type="region of interest" description="Disordered" evidence="1">
    <location>
        <begin position="1"/>
        <end position="35"/>
    </location>
</feature>
<accession>A0A1D1Y671</accession>
<dbReference type="GO" id="GO:0009570">
    <property type="term" value="C:chloroplast stroma"/>
    <property type="evidence" value="ECO:0007669"/>
    <property type="project" value="TreeGrafter"/>
</dbReference>
<feature type="compositionally biased region" description="Gly residues" evidence="1">
    <location>
        <begin position="1"/>
        <end position="12"/>
    </location>
</feature>